<protein>
    <recommendedName>
        <fullName evidence="4">Lysozyme inhibitor LprI N-terminal domain-containing protein</fullName>
    </recommendedName>
</protein>
<name>A0ABY4DXD2_9NEIS</name>
<sequence>MNKGYLMGAVVAGMATLAAAQNYNNGEDLAKFVTSEQFASMKASELKPIRDKVAKHISQCVNATIVDLRKNPPAEGVNAAQLQRYYQAWQPFHKVGCEIYATEQGGTASEREDAQLRCEIFTQSSLYSDVLGYQSQALPACTTSEQ</sequence>
<evidence type="ECO:0000256" key="1">
    <source>
        <dbReference type="SAM" id="SignalP"/>
    </source>
</evidence>
<reference evidence="2 3" key="1">
    <citation type="journal article" date="2022" name="Res Sq">
        <title>Evolution of multicellular longitudinally dividing oral cavity symbionts (Neisseriaceae).</title>
        <authorList>
            <person name="Nyongesa S."/>
            <person name="Weber P."/>
            <person name="Bernet E."/>
            <person name="Pullido F."/>
            <person name="Nieckarz M."/>
            <person name="Delaby M."/>
            <person name="Nieves C."/>
            <person name="Viehboeck T."/>
            <person name="Krause N."/>
            <person name="Rivera-Millot A."/>
            <person name="Nakamura A."/>
            <person name="Vischer N."/>
            <person name="VanNieuwenhze M."/>
            <person name="Brun Y."/>
            <person name="Cava F."/>
            <person name="Bulgheresi S."/>
            <person name="Veyrier F."/>
        </authorList>
    </citation>
    <scope>NUCLEOTIDE SEQUENCE [LARGE SCALE GENOMIC DNA]</scope>
    <source>
        <strain evidence="2 3">SN4</strain>
    </source>
</reference>
<evidence type="ECO:0000313" key="3">
    <source>
        <dbReference type="Proteomes" id="UP000832011"/>
    </source>
</evidence>
<evidence type="ECO:0008006" key="4">
    <source>
        <dbReference type="Google" id="ProtNLM"/>
    </source>
</evidence>
<proteinExistence type="predicted"/>
<keyword evidence="3" id="KW-1185">Reference proteome</keyword>
<accession>A0ABY4DXD2</accession>
<feature type="signal peptide" evidence="1">
    <location>
        <begin position="1"/>
        <end position="20"/>
    </location>
</feature>
<dbReference type="RefSeq" id="WP_058356599.1">
    <property type="nucleotide sequence ID" value="NZ_CABKVG010000009.1"/>
</dbReference>
<gene>
    <name evidence="2" type="ORF">LVJ82_10700</name>
</gene>
<evidence type="ECO:0000313" key="2">
    <source>
        <dbReference type="EMBL" id="UOO87962.1"/>
    </source>
</evidence>
<dbReference type="EMBL" id="CP091511">
    <property type="protein sequence ID" value="UOO87962.1"/>
    <property type="molecule type" value="Genomic_DNA"/>
</dbReference>
<feature type="chain" id="PRO_5046446641" description="Lysozyme inhibitor LprI N-terminal domain-containing protein" evidence="1">
    <location>
        <begin position="21"/>
        <end position="146"/>
    </location>
</feature>
<keyword evidence="1" id="KW-0732">Signal</keyword>
<dbReference type="Proteomes" id="UP000832011">
    <property type="component" value="Chromosome"/>
</dbReference>
<organism evidence="2 3">
    <name type="scientific">Vitreoscilla massiliensis</name>
    <dbReference type="NCBI Taxonomy" id="1689272"/>
    <lineage>
        <taxon>Bacteria</taxon>
        <taxon>Pseudomonadati</taxon>
        <taxon>Pseudomonadota</taxon>
        <taxon>Betaproteobacteria</taxon>
        <taxon>Neisseriales</taxon>
        <taxon>Neisseriaceae</taxon>
        <taxon>Vitreoscilla</taxon>
    </lineage>
</organism>